<dbReference type="Gene3D" id="3.40.50.150">
    <property type="entry name" value="Vaccinia Virus protein VP39"/>
    <property type="match status" value="1"/>
</dbReference>
<dbReference type="PANTHER" id="PTHR43167:SF1">
    <property type="entry name" value="PUTATIVE (AFU_ORTHOLOGUE AFUA_6G01830)-RELATED"/>
    <property type="match status" value="1"/>
</dbReference>
<dbReference type="Proteomes" id="UP000289340">
    <property type="component" value="Chromosome 16"/>
</dbReference>
<evidence type="ECO:0000313" key="1">
    <source>
        <dbReference type="EMBL" id="RZB59237.1"/>
    </source>
</evidence>
<sequence length="242" mass="27340">MEWSSNSATKAYLDTLQLCNNHKRQYGTWRIQNPGSNEFLSALAAGMKAKLIVEVTSCVSLTTLALAAAARPTGGRVVCILPESILNDSQQVINNSGLKDQVEFRTEDPSKLLPFYENIDFFLVDCKDNENYARLLNLVDVNLTRSIVVAKNMVGGDGDKKGIRWCLRGKDEKLEVRSLKHPLGNGMEVTRISKSDNTNNMRFGVKGDYSKKRRKSSWIAKFDEESGEEHIYRVPQVDWFWS</sequence>
<evidence type="ECO:0000313" key="2">
    <source>
        <dbReference type="Proteomes" id="UP000289340"/>
    </source>
</evidence>
<dbReference type="InterPro" id="IPR009902">
    <property type="entry name" value="DUF1442"/>
</dbReference>
<evidence type="ECO:0008006" key="3">
    <source>
        <dbReference type="Google" id="ProtNLM"/>
    </source>
</evidence>
<dbReference type="AlphaFoldDB" id="A0A445GDA1"/>
<dbReference type="SMR" id="A0A445GDA1"/>
<dbReference type="PANTHER" id="PTHR43167">
    <property type="entry name" value="PUTATIVE (AFU_ORTHOLOGUE AFUA_6G01830)-RELATED"/>
    <property type="match status" value="1"/>
</dbReference>
<organism evidence="1 2">
    <name type="scientific">Glycine soja</name>
    <name type="common">Wild soybean</name>
    <dbReference type="NCBI Taxonomy" id="3848"/>
    <lineage>
        <taxon>Eukaryota</taxon>
        <taxon>Viridiplantae</taxon>
        <taxon>Streptophyta</taxon>
        <taxon>Embryophyta</taxon>
        <taxon>Tracheophyta</taxon>
        <taxon>Spermatophyta</taxon>
        <taxon>Magnoliopsida</taxon>
        <taxon>eudicotyledons</taxon>
        <taxon>Gunneridae</taxon>
        <taxon>Pentapetalae</taxon>
        <taxon>rosids</taxon>
        <taxon>fabids</taxon>
        <taxon>Fabales</taxon>
        <taxon>Fabaceae</taxon>
        <taxon>Papilionoideae</taxon>
        <taxon>50 kb inversion clade</taxon>
        <taxon>NPAAA clade</taxon>
        <taxon>indigoferoid/millettioid clade</taxon>
        <taxon>Phaseoleae</taxon>
        <taxon>Glycine</taxon>
        <taxon>Glycine subgen. Soja</taxon>
    </lineage>
</organism>
<proteinExistence type="predicted"/>
<protein>
    <recommendedName>
        <fullName evidence="3">S-adenosyl-L-methionine-dependent methyltransferase</fullName>
    </recommendedName>
</protein>
<name>A0A445GDA1_GLYSO</name>
<gene>
    <name evidence="1" type="ORF">D0Y65_042490</name>
</gene>
<dbReference type="Gramene" id="XM_028351022.1">
    <property type="protein sequence ID" value="XP_028206823.1"/>
    <property type="gene ID" value="LOC114390321"/>
</dbReference>
<keyword evidence="2" id="KW-1185">Reference proteome</keyword>
<reference evidence="1 2" key="1">
    <citation type="submission" date="2018-09" db="EMBL/GenBank/DDBJ databases">
        <title>A high-quality reference genome of wild soybean provides a powerful tool to mine soybean genomes.</title>
        <authorList>
            <person name="Xie M."/>
            <person name="Chung C.Y.L."/>
            <person name="Li M.-W."/>
            <person name="Wong F.-L."/>
            <person name="Chan T.-F."/>
            <person name="Lam H.-M."/>
        </authorList>
    </citation>
    <scope>NUCLEOTIDE SEQUENCE [LARGE SCALE GENOMIC DNA]</scope>
    <source>
        <strain evidence="2">cv. W05</strain>
        <tissue evidence="1">Hypocotyl of etiolated seedlings</tissue>
    </source>
</reference>
<dbReference type="EMBL" id="QZWG01000016">
    <property type="protein sequence ID" value="RZB59237.1"/>
    <property type="molecule type" value="Genomic_DNA"/>
</dbReference>
<dbReference type="InterPro" id="IPR029063">
    <property type="entry name" value="SAM-dependent_MTases_sf"/>
</dbReference>
<accession>A0A445GDA1</accession>
<comment type="caution">
    <text evidence="1">The sequence shown here is derived from an EMBL/GenBank/DDBJ whole genome shotgun (WGS) entry which is preliminary data.</text>
</comment>
<dbReference type="Pfam" id="PF07279">
    <property type="entry name" value="DUF1442"/>
    <property type="match status" value="1"/>
</dbReference>
<dbReference type="SUPFAM" id="SSF53335">
    <property type="entry name" value="S-adenosyl-L-methionine-dependent methyltransferases"/>
    <property type="match status" value="1"/>
</dbReference>